<dbReference type="Proteomes" id="UP000249260">
    <property type="component" value="Unassembled WGS sequence"/>
</dbReference>
<name>A0A328U737_9BACL</name>
<protein>
    <submittedName>
        <fullName evidence="2">Uncharacterized protein</fullName>
    </submittedName>
</protein>
<evidence type="ECO:0000256" key="1">
    <source>
        <dbReference type="SAM" id="MobiDB-lite"/>
    </source>
</evidence>
<reference evidence="2 3" key="1">
    <citation type="submission" date="2018-06" db="EMBL/GenBank/DDBJ databases">
        <title>Paenibacillus montanisoli sp. nov., isolated from mountain area soil.</title>
        <authorList>
            <person name="Wu M."/>
        </authorList>
    </citation>
    <scope>NUCLEOTIDE SEQUENCE [LARGE SCALE GENOMIC DNA]</scope>
    <source>
        <strain evidence="2 3">RA17</strain>
    </source>
</reference>
<feature type="compositionally biased region" description="Acidic residues" evidence="1">
    <location>
        <begin position="30"/>
        <end position="49"/>
    </location>
</feature>
<feature type="region of interest" description="Disordered" evidence="1">
    <location>
        <begin position="30"/>
        <end position="72"/>
    </location>
</feature>
<dbReference type="AlphaFoldDB" id="A0A328U737"/>
<organism evidence="2 3">
    <name type="scientific">Paenibacillus montanisoli</name>
    <dbReference type="NCBI Taxonomy" id="2081970"/>
    <lineage>
        <taxon>Bacteria</taxon>
        <taxon>Bacillati</taxon>
        <taxon>Bacillota</taxon>
        <taxon>Bacilli</taxon>
        <taxon>Bacillales</taxon>
        <taxon>Paenibacillaceae</taxon>
        <taxon>Paenibacillus</taxon>
    </lineage>
</organism>
<keyword evidence="3" id="KW-1185">Reference proteome</keyword>
<comment type="caution">
    <text evidence="2">The sequence shown here is derived from an EMBL/GenBank/DDBJ whole genome shotgun (WGS) entry which is preliminary data.</text>
</comment>
<sequence>MACWIGKVIIIRNNGTILFGNADILPIIGDDDEAEQEAEEEIDGEDVVVDEPVSANRKKRKKNGAKPKSKKR</sequence>
<dbReference type="EMBL" id="QLUW01000001">
    <property type="protein sequence ID" value="RAP77583.1"/>
    <property type="molecule type" value="Genomic_DNA"/>
</dbReference>
<gene>
    <name evidence="2" type="ORF">DL346_03645</name>
</gene>
<feature type="compositionally biased region" description="Basic residues" evidence="1">
    <location>
        <begin position="56"/>
        <end position="72"/>
    </location>
</feature>
<evidence type="ECO:0000313" key="2">
    <source>
        <dbReference type="EMBL" id="RAP77583.1"/>
    </source>
</evidence>
<accession>A0A328U737</accession>
<dbReference type="RefSeq" id="WP_112880706.1">
    <property type="nucleotide sequence ID" value="NZ_QLUW01000001.1"/>
</dbReference>
<proteinExistence type="predicted"/>
<evidence type="ECO:0000313" key="3">
    <source>
        <dbReference type="Proteomes" id="UP000249260"/>
    </source>
</evidence>